<evidence type="ECO:0000313" key="2">
    <source>
        <dbReference type="EMBL" id="WRY33662.1"/>
    </source>
</evidence>
<feature type="domain" description="Hypervirulence associated protein TUDOR" evidence="1">
    <location>
        <begin position="8"/>
        <end position="69"/>
    </location>
</feature>
<accession>A0ABZ1DY07</accession>
<gene>
    <name evidence="2" type="ORF">RPE78_13440</name>
</gene>
<proteinExistence type="predicted"/>
<protein>
    <submittedName>
        <fullName evidence="2">DUF2945 domain-containing protein</fullName>
    </submittedName>
</protein>
<dbReference type="Proteomes" id="UP001623290">
    <property type="component" value="Chromosome"/>
</dbReference>
<name>A0ABZ1DY07_9RHOB</name>
<dbReference type="InterPro" id="IPR021331">
    <property type="entry name" value="Hva1_TUDOR"/>
</dbReference>
<organism evidence="2 3">
    <name type="scientific">Thioclava litoralis</name>
    <dbReference type="NCBI Taxonomy" id="3076557"/>
    <lineage>
        <taxon>Bacteria</taxon>
        <taxon>Pseudomonadati</taxon>
        <taxon>Pseudomonadota</taxon>
        <taxon>Alphaproteobacteria</taxon>
        <taxon>Rhodobacterales</taxon>
        <taxon>Paracoccaceae</taxon>
        <taxon>Thioclava</taxon>
    </lineage>
</organism>
<evidence type="ECO:0000259" key="1">
    <source>
        <dbReference type="Pfam" id="PF11160"/>
    </source>
</evidence>
<sequence>MGNAFRTGQWVTWSWGQGEARGKIASRHETRVERQIDGSTITRNGSAENPAYEIHQEDGARVLKLGSELEAG</sequence>
<keyword evidence="3" id="KW-1185">Reference proteome</keyword>
<evidence type="ECO:0000313" key="3">
    <source>
        <dbReference type="Proteomes" id="UP001623290"/>
    </source>
</evidence>
<reference evidence="2 3" key="1">
    <citation type="submission" date="2023-09" db="EMBL/GenBank/DDBJ databases">
        <title>Thioclava shenzhenensis sp. nov., a multidrug resistant bacteria-antagonizing species isolated from coastal seawater.</title>
        <authorList>
            <person name="Long M."/>
        </authorList>
    </citation>
    <scope>NUCLEOTIDE SEQUENCE [LARGE SCALE GENOMIC DNA]</scope>
    <source>
        <strain evidence="2 3">FTW29</strain>
    </source>
</reference>
<dbReference type="RefSeq" id="WP_339107433.1">
    <property type="nucleotide sequence ID" value="NZ_CP135443.1"/>
</dbReference>
<dbReference type="Pfam" id="PF11160">
    <property type="entry name" value="Hva1_TUDOR"/>
    <property type="match status" value="1"/>
</dbReference>
<dbReference type="EMBL" id="CP135443">
    <property type="protein sequence ID" value="WRY33662.1"/>
    <property type="molecule type" value="Genomic_DNA"/>
</dbReference>